<sequence length="557" mass="62693">MSSPSCNLLEAQELRAEILDRLVVLDENEETRALKSRYNTLAPTTHVPTEVLSHIFLFLRDELAGSDSTDSLPESWTRITRVCCHWREVALGCPALWADLRFSHPGLTRAMIQRSSNFPLTIIFDERSSKGMSLDLCDALSEAHRLQSVQLRFQSSSPQFYFKGWHGETPLLKDLSVEAVPNTLPKYWPFEHSPKDIPSLRSLSVSRCYVPWSALPLGPNLTSLKLSQNFYRAGEASRPWKWDFVATLRNMVNIQDLHLDWRSIPKGLLHSDYPMVLFPALRTLTLADDISVISGFLSVFRIPEDACVNISCYKVLEDGTNGQDPTSVNLFLLKLREAWPKLQMGVQSLHLAKRWTPMTTGIRLTIELDEDETLTTAGIEASMVNLDEYGRGKVGGLQLEFGNRCCNLKQLIGSFTQHADLSPLQHLRVDGLDTDHDTWEVFSRLQTLRTVTLACTAGDSSRRPVDITGFVSALLGSQDTQPNSGTESTQDCPPPFPALEVLEFNSLDIKNRSTSPFAPCLLKALASRQGVTPFKRLEIDQCTMDMEDRDRFLDYDN</sequence>
<name>A0A8H5CHN5_9AGAR</name>
<dbReference type="Proteomes" id="UP000541558">
    <property type="component" value="Unassembled WGS sequence"/>
</dbReference>
<evidence type="ECO:0000313" key="2">
    <source>
        <dbReference type="Proteomes" id="UP000541558"/>
    </source>
</evidence>
<organism evidence="1 2">
    <name type="scientific">Ephemerocybe angulata</name>
    <dbReference type="NCBI Taxonomy" id="980116"/>
    <lineage>
        <taxon>Eukaryota</taxon>
        <taxon>Fungi</taxon>
        <taxon>Dikarya</taxon>
        <taxon>Basidiomycota</taxon>
        <taxon>Agaricomycotina</taxon>
        <taxon>Agaricomycetes</taxon>
        <taxon>Agaricomycetidae</taxon>
        <taxon>Agaricales</taxon>
        <taxon>Agaricineae</taxon>
        <taxon>Psathyrellaceae</taxon>
        <taxon>Ephemerocybe</taxon>
    </lineage>
</organism>
<dbReference type="OrthoDB" id="2959602at2759"/>
<accession>A0A8H5CHN5</accession>
<dbReference type="SUPFAM" id="SSF52047">
    <property type="entry name" value="RNI-like"/>
    <property type="match status" value="1"/>
</dbReference>
<proteinExistence type="predicted"/>
<comment type="caution">
    <text evidence="1">The sequence shown here is derived from an EMBL/GenBank/DDBJ whole genome shotgun (WGS) entry which is preliminary data.</text>
</comment>
<reference evidence="1 2" key="1">
    <citation type="journal article" date="2020" name="ISME J.">
        <title>Uncovering the hidden diversity of litter-decomposition mechanisms in mushroom-forming fungi.</title>
        <authorList>
            <person name="Floudas D."/>
            <person name="Bentzer J."/>
            <person name="Ahren D."/>
            <person name="Johansson T."/>
            <person name="Persson P."/>
            <person name="Tunlid A."/>
        </authorList>
    </citation>
    <scope>NUCLEOTIDE SEQUENCE [LARGE SCALE GENOMIC DNA]</scope>
    <source>
        <strain evidence="1 2">CBS 175.51</strain>
    </source>
</reference>
<gene>
    <name evidence="1" type="ORF">D9611_001258</name>
</gene>
<evidence type="ECO:0000313" key="1">
    <source>
        <dbReference type="EMBL" id="KAF5342002.1"/>
    </source>
</evidence>
<dbReference type="InterPro" id="IPR032675">
    <property type="entry name" value="LRR_dom_sf"/>
</dbReference>
<evidence type="ECO:0008006" key="3">
    <source>
        <dbReference type="Google" id="ProtNLM"/>
    </source>
</evidence>
<protein>
    <recommendedName>
        <fullName evidence="3">F-box domain-containing protein</fullName>
    </recommendedName>
</protein>
<keyword evidence="2" id="KW-1185">Reference proteome</keyword>
<dbReference type="Gene3D" id="3.80.10.10">
    <property type="entry name" value="Ribonuclease Inhibitor"/>
    <property type="match status" value="1"/>
</dbReference>
<dbReference type="Gene3D" id="1.20.1280.50">
    <property type="match status" value="1"/>
</dbReference>
<dbReference type="EMBL" id="JAACJK010000001">
    <property type="protein sequence ID" value="KAF5342002.1"/>
    <property type="molecule type" value="Genomic_DNA"/>
</dbReference>
<dbReference type="AlphaFoldDB" id="A0A8H5CHN5"/>